<protein>
    <submittedName>
        <fullName evidence="1">Uncharacterized protein</fullName>
    </submittedName>
</protein>
<accession>A0A6N7VYR2</accession>
<reference evidence="1 2" key="1">
    <citation type="submission" date="2019-08" db="EMBL/GenBank/DDBJ databases">
        <title>In-depth cultivation of the pig gut microbiome towards novel bacterial diversity and tailored functional studies.</title>
        <authorList>
            <person name="Wylensek D."/>
            <person name="Hitch T.C.A."/>
            <person name="Clavel T."/>
        </authorList>
    </citation>
    <scope>NUCLEOTIDE SEQUENCE [LARGE SCALE GENOMIC DNA]</scope>
    <source>
        <strain evidence="1 2">WCA-389-WT-23B</strain>
    </source>
</reference>
<gene>
    <name evidence="1" type="ORF">FYJ45_07555</name>
</gene>
<proteinExistence type="predicted"/>
<dbReference type="Proteomes" id="UP000436047">
    <property type="component" value="Unassembled WGS sequence"/>
</dbReference>
<evidence type="ECO:0000313" key="2">
    <source>
        <dbReference type="Proteomes" id="UP000436047"/>
    </source>
</evidence>
<dbReference type="RefSeq" id="WP_154464115.1">
    <property type="nucleotide sequence ID" value="NZ_JAXDZL010000154.1"/>
</dbReference>
<comment type="caution">
    <text evidence="1">The sequence shown here is derived from an EMBL/GenBank/DDBJ whole genome shotgun (WGS) entry which is preliminary data.</text>
</comment>
<dbReference type="GeneID" id="86052916"/>
<dbReference type="EMBL" id="VUMI01000009">
    <property type="protein sequence ID" value="MSS88156.1"/>
    <property type="molecule type" value="Genomic_DNA"/>
</dbReference>
<keyword evidence="2" id="KW-1185">Reference proteome</keyword>
<organism evidence="1 2">
    <name type="scientific">Eisenbergiella porci</name>
    <dbReference type="NCBI Taxonomy" id="2652274"/>
    <lineage>
        <taxon>Bacteria</taxon>
        <taxon>Bacillati</taxon>
        <taxon>Bacillota</taxon>
        <taxon>Clostridia</taxon>
        <taxon>Lachnospirales</taxon>
        <taxon>Lachnospiraceae</taxon>
        <taxon>Eisenbergiella</taxon>
    </lineage>
</organism>
<name>A0A6N7VYR2_9FIRM</name>
<dbReference type="AlphaFoldDB" id="A0A6N7VYR2"/>
<sequence length="102" mass="11766">MNFITFLADSYNYNAAFEGIYTAPVFKNQIASISTPQYLEAESVIERHFHDSIAWLRIRGFSQMDASCILEFMESGSGMTAQDCLRNMDRLRAERMQENPVR</sequence>
<evidence type="ECO:0000313" key="1">
    <source>
        <dbReference type="EMBL" id="MSS88156.1"/>
    </source>
</evidence>